<dbReference type="InterPro" id="IPR029044">
    <property type="entry name" value="Nucleotide-diphossugar_trans"/>
</dbReference>
<dbReference type="PANTHER" id="PTHR22916:SF3">
    <property type="entry name" value="UDP-GLCNAC:BETAGAL BETA-1,3-N-ACETYLGLUCOSAMINYLTRANSFERASE-LIKE PROTEIN 1"/>
    <property type="match status" value="1"/>
</dbReference>
<dbReference type="Pfam" id="PF00535">
    <property type="entry name" value="Glycos_transf_2"/>
    <property type="match status" value="1"/>
</dbReference>
<protein>
    <submittedName>
        <fullName evidence="2">Glycosyltransferase</fullName>
        <ecNumber evidence="2">2.4.-.-</ecNumber>
    </submittedName>
</protein>
<keyword evidence="2" id="KW-0808">Transferase</keyword>
<keyword evidence="2" id="KW-0328">Glycosyltransferase</keyword>
<dbReference type="AlphaFoldDB" id="A0AA42LGK7"/>
<dbReference type="Gene3D" id="3.90.550.10">
    <property type="entry name" value="Spore Coat Polysaccharide Biosynthesis Protein SpsA, Chain A"/>
    <property type="match status" value="1"/>
</dbReference>
<dbReference type="Gene3D" id="3.40.50.720">
    <property type="entry name" value="NAD(P)-binding Rossmann-like Domain"/>
    <property type="match status" value="1"/>
</dbReference>
<evidence type="ECO:0000259" key="1">
    <source>
        <dbReference type="Pfam" id="PF00535"/>
    </source>
</evidence>
<dbReference type="EMBL" id="JAOCDH010000005">
    <property type="protein sequence ID" value="MDH0701132.1"/>
    <property type="molecule type" value="Genomic_DNA"/>
</dbReference>
<dbReference type="Proteomes" id="UP001161137">
    <property type="component" value="Unassembled WGS sequence"/>
</dbReference>
<dbReference type="PANTHER" id="PTHR22916">
    <property type="entry name" value="GLYCOSYLTRANSFERASE"/>
    <property type="match status" value="1"/>
</dbReference>
<proteinExistence type="predicted"/>
<reference evidence="2" key="1">
    <citation type="submission" date="2022-09" db="EMBL/GenBank/DDBJ databases">
        <title>Intensive care unit water sources are persistently colonized with multi-drug resistant bacteria and are the site of extensive horizontal gene transfer of antibiotic resistance genes.</title>
        <authorList>
            <person name="Diorio-Toth L."/>
        </authorList>
    </citation>
    <scope>NUCLEOTIDE SEQUENCE</scope>
    <source>
        <strain evidence="2">GD03863</strain>
    </source>
</reference>
<evidence type="ECO:0000313" key="2">
    <source>
        <dbReference type="EMBL" id="MDH0701132.1"/>
    </source>
</evidence>
<evidence type="ECO:0000313" key="3">
    <source>
        <dbReference type="Proteomes" id="UP001161137"/>
    </source>
</evidence>
<gene>
    <name evidence="2" type="ORF">N5D41_06455</name>
</gene>
<name>A0AA42LGK7_9GAMM</name>
<dbReference type="InterPro" id="IPR001173">
    <property type="entry name" value="Glyco_trans_2-like"/>
</dbReference>
<feature type="domain" description="Glycosyltransferase 2-like" evidence="1">
    <location>
        <begin position="6"/>
        <end position="122"/>
    </location>
</feature>
<comment type="caution">
    <text evidence="2">The sequence shown here is derived from an EMBL/GenBank/DDBJ whole genome shotgun (WGS) entry which is preliminary data.</text>
</comment>
<sequence>MPRVTVALFCYNQEKYIRQALESCLSQNYPDLKIVVSDDASSDGTVDIVREVLGCYSGSHEVVFNQNPRNLGIGRHFAFVMDHLVDGELVVMCAGDDVSKPARVSRVVQEWLQAGKPSLVANGLEELDDSGLVVDGLVAFQYEFQDYSVHSNKMYSLIEYHKCHFAIHFLGAAVAYRVDAYKDFGTPVTFPDCEDHLMYFRALLADGVHYFPEILTGYRKHKSGWTSQSVRPLHPLTMSSSFLSNFLDKKGGFREEYFNVFVTHQIVTQQWHDYLLAVRSGRVAVDFQLVQSMWESLRRRHNVLVKNKEVWDARIDYAAPLKAVIFGTGLGARNTLSELGDGFDVVYACNTDSDLSGQCFCGVEVIDLPWLAEIKGDIDCVLVASGYFFKIKKLLMEQAGMEGRKVIRLPASVIMGDAA</sequence>
<dbReference type="RefSeq" id="WP_196459849.1">
    <property type="nucleotide sequence ID" value="NZ_JACFYY010000011.1"/>
</dbReference>
<dbReference type="GO" id="GO:0016758">
    <property type="term" value="F:hexosyltransferase activity"/>
    <property type="evidence" value="ECO:0007669"/>
    <property type="project" value="UniProtKB-ARBA"/>
</dbReference>
<organism evidence="2 3">
    <name type="scientific">Ectopseudomonas toyotomiensis</name>
    <dbReference type="NCBI Taxonomy" id="554344"/>
    <lineage>
        <taxon>Bacteria</taxon>
        <taxon>Pseudomonadati</taxon>
        <taxon>Pseudomonadota</taxon>
        <taxon>Gammaproteobacteria</taxon>
        <taxon>Pseudomonadales</taxon>
        <taxon>Pseudomonadaceae</taxon>
        <taxon>Ectopseudomonas</taxon>
    </lineage>
</organism>
<dbReference type="EC" id="2.4.-.-" evidence="2"/>
<accession>A0AA42LGK7</accession>
<dbReference type="SUPFAM" id="SSF53448">
    <property type="entry name" value="Nucleotide-diphospho-sugar transferases"/>
    <property type="match status" value="1"/>
</dbReference>